<dbReference type="InterPro" id="IPR004837">
    <property type="entry name" value="NaCa_Exmemb"/>
</dbReference>
<evidence type="ECO:0000256" key="2">
    <source>
        <dbReference type="ARBA" id="ARBA00022692"/>
    </source>
</evidence>
<dbReference type="InterPro" id="IPR044880">
    <property type="entry name" value="NCX_ion-bd_dom_sf"/>
</dbReference>
<proteinExistence type="predicted"/>
<feature type="transmembrane region" description="Helical" evidence="5">
    <location>
        <begin position="134"/>
        <end position="156"/>
    </location>
</feature>
<organism evidence="7">
    <name type="scientific">human gut metagenome</name>
    <dbReference type="NCBI Taxonomy" id="408170"/>
    <lineage>
        <taxon>unclassified sequences</taxon>
        <taxon>metagenomes</taxon>
        <taxon>organismal metagenomes</taxon>
    </lineage>
</organism>
<evidence type="ECO:0000256" key="4">
    <source>
        <dbReference type="ARBA" id="ARBA00023136"/>
    </source>
</evidence>
<feature type="transmembrane region" description="Helical" evidence="5">
    <location>
        <begin position="25"/>
        <end position="47"/>
    </location>
</feature>
<keyword evidence="2 5" id="KW-0812">Transmembrane</keyword>
<reference evidence="7" key="1">
    <citation type="journal article" date="2013" name="Environ. Microbiol.">
        <title>Microbiota from the distal guts of lean and obese adolescents exhibit partial functional redundancy besides clear differences in community structure.</title>
        <authorList>
            <person name="Ferrer M."/>
            <person name="Ruiz A."/>
            <person name="Lanza F."/>
            <person name="Haange S.B."/>
            <person name="Oberbach A."/>
            <person name="Till H."/>
            <person name="Bargiela R."/>
            <person name="Campoy C."/>
            <person name="Segura M.T."/>
            <person name="Richter M."/>
            <person name="von Bergen M."/>
            <person name="Seifert J."/>
            <person name="Suarez A."/>
        </authorList>
    </citation>
    <scope>NUCLEOTIDE SEQUENCE</scope>
</reference>
<feature type="transmembrane region" description="Helical" evidence="5">
    <location>
        <begin position="67"/>
        <end position="89"/>
    </location>
</feature>
<evidence type="ECO:0000256" key="1">
    <source>
        <dbReference type="ARBA" id="ARBA00004141"/>
    </source>
</evidence>
<comment type="subcellular location">
    <subcellularLocation>
        <location evidence="1">Membrane</location>
        <topology evidence="1">Multi-pass membrane protein</topology>
    </subcellularLocation>
</comment>
<keyword evidence="3 5" id="KW-1133">Transmembrane helix</keyword>
<gene>
    <name evidence="7" type="ORF">LEA_11158</name>
</gene>
<evidence type="ECO:0000256" key="3">
    <source>
        <dbReference type="ARBA" id="ARBA00022989"/>
    </source>
</evidence>
<dbReference type="EMBL" id="AJWY01007506">
    <property type="protein sequence ID" value="EKC63804.1"/>
    <property type="molecule type" value="Genomic_DNA"/>
</dbReference>
<dbReference type="AlphaFoldDB" id="K1T8C6"/>
<evidence type="ECO:0000313" key="7">
    <source>
        <dbReference type="EMBL" id="EKC63804.1"/>
    </source>
</evidence>
<accession>K1T8C6</accession>
<dbReference type="Gene3D" id="1.20.1420.30">
    <property type="entry name" value="NCX, central ion-binding region"/>
    <property type="match status" value="1"/>
</dbReference>
<feature type="transmembrane region" description="Helical" evidence="5">
    <location>
        <begin position="110"/>
        <end position="128"/>
    </location>
</feature>
<evidence type="ECO:0000259" key="6">
    <source>
        <dbReference type="Pfam" id="PF01699"/>
    </source>
</evidence>
<feature type="non-terminal residue" evidence="7">
    <location>
        <position position="161"/>
    </location>
</feature>
<comment type="caution">
    <text evidence="7">The sequence shown here is derived from an EMBL/GenBank/DDBJ whole genome shotgun (WGS) entry which is preliminary data.</text>
</comment>
<sequence length="161" mass="17228">MVIGITALFKDMLVKKSILKREMPLLLIISVLLIFLAGDILWFGGIIKKNNIFLFENGSTMVGNVNRIDGILLLVLFVGFIAWTVSYALKERTEEDGTDEVIMLSKRKSAIFIVGGAIAIAVGGQVVVDSAKSLALAAGMSETLVGLTIVAMGTSLPELVT</sequence>
<feature type="domain" description="Sodium/calcium exchanger membrane region" evidence="6">
    <location>
        <begin position="2"/>
        <end position="84"/>
    </location>
</feature>
<protein>
    <submittedName>
        <fullName evidence="7">Membrane protein containing Sodium/calcium exchanger membrane region domain protein</fullName>
    </submittedName>
</protein>
<evidence type="ECO:0000256" key="5">
    <source>
        <dbReference type="SAM" id="Phobius"/>
    </source>
</evidence>
<name>K1T8C6_9ZZZZ</name>
<keyword evidence="4 5" id="KW-0472">Membrane</keyword>
<dbReference type="GO" id="GO:0016020">
    <property type="term" value="C:membrane"/>
    <property type="evidence" value="ECO:0007669"/>
    <property type="project" value="UniProtKB-SubCell"/>
</dbReference>
<dbReference type="GO" id="GO:0055085">
    <property type="term" value="P:transmembrane transport"/>
    <property type="evidence" value="ECO:0007669"/>
    <property type="project" value="InterPro"/>
</dbReference>
<feature type="domain" description="Sodium/calcium exchanger membrane region" evidence="6">
    <location>
        <begin position="109"/>
        <end position="161"/>
    </location>
</feature>
<dbReference type="Pfam" id="PF01699">
    <property type="entry name" value="Na_Ca_ex"/>
    <property type="match status" value="2"/>
</dbReference>